<dbReference type="RefSeq" id="WP_006502260.1">
    <property type="nucleotide sequence ID" value="NZ_BAGZ01000005.1"/>
</dbReference>
<evidence type="ECO:0000313" key="8">
    <source>
        <dbReference type="Proteomes" id="UP000008495"/>
    </source>
</evidence>
<dbReference type="PANTHER" id="PTHR30606">
    <property type="entry name" value="LIPID A BIOSYNTHESIS LAUROYL ACYLTRANSFERASE"/>
    <property type="match status" value="1"/>
</dbReference>
<evidence type="ECO:0000256" key="2">
    <source>
        <dbReference type="ARBA" id="ARBA00022475"/>
    </source>
</evidence>
<keyword evidence="2" id="KW-1003">Cell membrane</keyword>
<comment type="caution">
    <text evidence="7">The sequence shown here is derived from an EMBL/GenBank/DDBJ whole genome shotgun (WGS) entry which is preliminary data.</text>
</comment>
<dbReference type="EMBL" id="BAGZ01000005">
    <property type="protein sequence ID" value="GAB77508.1"/>
    <property type="molecule type" value="Genomic_DNA"/>
</dbReference>
<dbReference type="eggNOG" id="COG1560">
    <property type="taxonomic scope" value="Bacteria"/>
</dbReference>
<evidence type="ECO:0000256" key="4">
    <source>
        <dbReference type="ARBA" id="ARBA00022679"/>
    </source>
</evidence>
<gene>
    <name evidence="7" type="ORF">AUCHE_05_04200</name>
</gene>
<accession>K6V5N9</accession>
<dbReference type="InterPro" id="IPR004960">
    <property type="entry name" value="LipA_acyltrans"/>
</dbReference>
<evidence type="ECO:0000313" key="7">
    <source>
        <dbReference type="EMBL" id="GAB77508.1"/>
    </source>
</evidence>
<keyword evidence="3" id="KW-0997">Cell inner membrane</keyword>
<dbReference type="NCBIfam" id="NF005919">
    <property type="entry name" value="PRK07920.1"/>
    <property type="match status" value="1"/>
</dbReference>
<dbReference type="AlphaFoldDB" id="K6V5N9"/>
<dbReference type="GO" id="GO:0009247">
    <property type="term" value="P:glycolipid biosynthetic process"/>
    <property type="evidence" value="ECO:0007669"/>
    <property type="project" value="UniProtKB-ARBA"/>
</dbReference>
<dbReference type="CDD" id="cd07984">
    <property type="entry name" value="LPLAT_LABLAT-like"/>
    <property type="match status" value="1"/>
</dbReference>
<evidence type="ECO:0000256" key="3">
    <source>
        <dbReference type="ARBA" id="ARBA00022519"/>
    </source>
</evidence>
<organism evidence="7 8">
    <name type="scientific">Austwickia chelonae NBRC 105200</name>
    <dbReference type="NCBI Taxonomy" id="1184607"/>
    <lineage>
        <taxon>Bacteria</taxon>
        <taxon>Bacillati</taxon>
        <taxon>Actinomycetota</taxon>
        <taxon>Actinomycetes</taxon>
        <taxon>Micrococcales</taxon>
        <taxon>Dermatophilaceae</taxon>
        <taxon>Austwickia</taxon>
    </lineage>
</organism>
<dbReference type="PANTHER" id="PTHR30606:SF10">
    <property type="entry name" value="PHOSPHATIDYLINOSITOL MANNOSIDE ACYLTRANSFERASE"/>
    <property type="match status" value="1"/>
</dbReference>
<name>K6V5N9_9MICO</name>
<comment type="subcellular location">
    <subcellularLocation>
        <location evidence="1">Cell inner membrane</location>
    </subcellularLocation>
</comment>
<dbReference type="GO" id="GO:0016746">
    <property type="term" value="F:acyltransferase activity"/>
    <property type="evidence" value="ECO:0007669"/>
    <property type="project" value="UniProtKB-KW"/>
</dbReference>
<keyword evidence="4 7" id="KW-0808">Transferase</keyword>
<keyword evidence="8" id="KW-1185">Reference proteome</keyword>
<protein>
    <submittedName>
        <fullName evidence="7">Putative acyltransferase</fullName>
    </submittedName>
</protein>
<keyword evidence="6 7" id="KW-0012">Acyltransferase</keyword>
<dbReference type="Proteomes" id="UP000008495">
    <property type="component" value="Unassembled WGS sequence"/>
</dbReference>
<dbReference type="STRING" id="100225.SAMN05421595_1345"/>
<proteinExistence type="predicted"/>
<evidence type="ECO:0000256" key="5">
    <source>
        <dbReference type="ARBA" id="ARBA00023136"/>
    </source>
</evidence>
<sequence>MSWADQAAPTLFRAGWSGVRRLPVRSAYAFFDRVADAVYRRDTVDVRRLRANYVRVRPELSAGGLEALVQAGMRSYLRYWCEAFRLPELSVVELAASVRPVGAEALRTELAQGRSVAAFLAHMGNWDLAGAWSSSSLAPVVTVAERLRPEALFEEFVSFRTGLGMSILPLTGGAPSFPELVRAVEGGGRLVPLLADRDLTSHGVEVVFCGRRARMAAGPAALAVSTGCSLYPISMRHESVPRRVAPGGWRTVITFHDRVVDDGGGSSEERVARLTQRCAEVMSVQVRRYTQDWHMMQQVFVGDGFGPEGLRRGEGRP</sequence>
<evidence type="ECO:0000256" key="6">
    <source>
        <dbReference type="ARBA" id="ARBA00023315"/>
    </source>
</evidence>
<evidence type="ECO:0000256" key="1">
    <source>
        <dbReference type="ARBA" id="ARBA00004533"/>
    </source>
</evidence>
<keyword evidence="5" id="KW-0472">Membrane</keyword>
<reference evidence="7 8" key="1">
    <citation type="submission" date="2012-08" db="EMBL/GenBank/DDBJ databases">
        <title>Whole genome shotgun sequence of Austwickia chelonae NBRC 105200.</title>
        <authorList>
            <person name="Yoshida I."/>
            <person name="Hosoyama A."/>
            <person name="Tsuchikane K."/>
            <person name="Katsumata H."/>
            <person name="Ando Y."/>
            <person name="Ohji S."/>
            <person name="Hamada M."/>
            <person name="Tamura T."/>
            <person name="Yamazoe A."/>
            <person name="Yamazaki S."/>
            <person name="Fujita N."/>
        </authorList>
    </citation>
    <scope>NUCLEOTIDE SEQUENCE [LARGE SCALE GENOMIC DNA]</scope>
    <source>
        <strain evidence="7 8">NBRC 105200</strain>
    </source>
</reference>
<dbReference type="Pfam" id="PF03279">
    <property type="entry name" value="Lip_A_acyltrans"/>
    <property type="match status" value="1"/>
</dbReference>
<dbReference type="GO" id="GO:0005886">
    <property type="term" value="C:plasma membrane"/>
    <property type="evidence" value="ECO:0007669"/>
    <property type="project" value="UniProtKB-SubCell"/>
</dbReference>